<dbReference type="EMBL" id="JAGIYY010000007">
    <property type="protein sequence ID" value="MBP0440381.1"/>
    <property type="molecule type" value="Genomic_DNA"/>
</dbReference>
<reference evidence="2" key="1">
    <citation type="submission" date="2021-03" db="EMBL/GenBank/DDBJ databases">
        <title>Genome sequencing and assembly of Tianweitania sediminis.</title>
        <authorList>
            <person name="Chhetri G."/>
        </authorList>
    </citation>
    <scope>NUCLEOTIDE SEQUENCE</scope>
    <source>
        <strain evidence="2">Z8</strain>
    </source>
</reference>
<dbReference type="PANTHER" id="PTHR41521">
    <property type="match status" value="1"/>
</dbReference>
<dbReference type="PANTHER" id="PTHR41521:SF4">
    <property type="entry name" value="BLR0684 PROTEIN"/>
    <property type="match status" value="1"/>
</dbReference>
<feature type="domain" description="DUF1330" evidence="1">
    <location>
        <begin position="3"/>
        <end position="95"/>
    </location>
</feature>
<dbReference type="InterPro" id="IPR010753">
    <property type="entry name" value="DUF1330"/>
</dbReference>
<proteinExistence type="predicted"/>
<gene>
    <name evidence="2" type="ORF">J5Y06_17145</name>
</gene>
<name>A0A8J7RL38_9HYPH</name>
<dbReference type="Proteomes" id="UP000666240">
    <property type="component" value="Unassembled WGS sequence"/>
</dbReference>
<dbReference type="Gene3D" id="3.30.70.100">
    <property type="match status" value="1"/>
</dbReference>
<dbReference type="InterPro" id="IPR011008">
    <property type="entry name" value="Dimeric_a/b-barrel"/>
</dbReference>
<dbReference type="Pfam" id="PF07045">
    <property type="entry name" value="DUF1330"/>
    <property type="match status" value="1"/>
</dbReference>
<organism evidence="2 3">
    <name type="scientific">Tianweitania sediminis</name>
    <dbReference type="NCBI Taxonomy" id="1502156"/>
    <lineage>
        <taxon>Bacteria</taxon>
        <taxon>Pseudomonadati</taxon>
        <taxon>Pseudomonadota</taxon>
        <taxon>Alphaproteobacteria</taxon>
        <taxon>Hyphomicrobiales</taxon>
        <taxon>Phyllobacteriaceae</taxon>
        <taxon>Tianweitania</taxon>
    </lineage>
</organism>
<protein>
    <submittedName>
        <fullName evidence="2">DUF1330 domain-containing protein</fullName>
    </submittedName>
</protein>
<keyword evidence="3" id="KW-1185">Reference proteome</keyword>
<dbReference type="AlphaFoldDB" id="A0A8J7RL38"/>
<evidence type="ECO:0000259" key="1">
    <source>
        <dbReference type="Pfam" id="PF07045"/>
    </source>
</evidence>
<evidence type="ECO:0000313" key="2">
    <source>
        <dbReference type="EMBL" id="MBP0440381.1"/>
    </source>
</evidence>
<accession>A0A8J7RL38</accession>
<dbReference type="RefSeq" id="WP_209336411.1">
    <property type="nucleotide sequence ID" value="NZ_JAGIYY010000007.1"/>
</dbReference>
<comment type="caution">
    <text evidence="2">The sequence shown here is derived from an EMBL/GenBank/DDBJ whole genome shotgun (WGS) entry which is preliminary data.</text>
</comment>
<dbReference type="SUPFAM" id="SSF54909">
    <property type="entry name" value="Dimeric alpha+beta barrel"/>
    <property type="match status" value="1"/>
</dbReference>
<evidence type="ECO:0000313" key="3">
    <source>
        <dbReference type="Proteomes" id="UP000666240"/>
    </source>
</evidence>
<sequence>MAKAYIVAQVDHADPDAIAEYRERAPLSVGRFGGRMLVRGGRQESLEGAEPRSRVVLIEFPSFDRAKEWYDSEEYTALRAIRMAACDGDLFVVEALEKPVP</sequence>